<dbReference type="NCBIfam" id="NF038319">
    <property type="entry name" value="DISARM_DrmC_I"/>
    <property type="match status" value="1"/>
</dbReference>
<feature type="domain" description="PLD phosphodiesterase" evidence="1">
    <location>
        <begin position="208"/>
        <end position="235"/>
    </location>
</feature>
<comment type="caution">
    <text evidence="2">The sequence shown here is derived from an EMBL/GenBank/DDBJ whole genome shotgun (WGS) entry which is preliminary data.</text>
</comment>
<dbReference type="InterPro" id="IPR001736">
    <property type="entry name" value="PLipase_D/transphosphatidylase"/>
</dbReference>
<dbReference type="AlphaFoldDB" id="A0A2S9YEP6"/>
<dbReference type="Proteomes" id="UP000237968">
    <property type="component" value="Unassembled WGS sequence"/>
</dbReference>
<dbReference type="RefSeq" id="WP_106390990.1">
    <property type="nucleotide sequence ID" value="NZ_PVNK01000081.1"/>
</dbReference>
<dbReference type="InterPro" id="IPR025202">
    <property type="entry name" value="PLD-like_dom"/>
</dbReference>
<name>A0A2S9YEP6_9BACT</name>
<gene>
    <name evidence="2" type="ORF">ENSA5_15210</name>
</gene>
<organism evidence="2 3">
    <name type="scientific">Enhygromyxa salina</name>
    <dbReference type="NCBI Taxonomy" id="215803"/>
    <lineage>
        <taxon>Bacteria</taxon>
        <taxon>Pseudomonadati</taxon>
        <taxon>Myxococcota</taxon>
        <taxon>Polyangia</taxon>
        <taxon>Nannocystales</taxon>
        <taxon>Nannocystaceae</taxon>
        <taxon>Enhygromyxa</taxon>
    </lineage>
</organism>
<dbReference type="GO" id="GO:0006793">
    <property type="term" value="P:phosphorus metabolic process"/>
    <property type="evidence" value="ECO:0007669"/>
    <property type="project" value="UniProtKB-ARBA"/>
</dbReference>
<dbReference type="GO" id="GO:0003824">
    <property type="term" value="F:catalytic activity"/>
    <property type="evidence" value="ECO:0007669"/>
    <property type="project" value="InterPro"/>
</dbReference>
<sequence>MSRLLEGLGPLELERLAGAFESGRIDLEGDLSAVTRVVARELAELVARELRPLGAQGLGPRGASVLLRTLAAERRAQRAVEERVELVWTDPEQHSARDTAVVVRGLCARAQRDLLLANYAVDQPTSDEARARGQGLWAPLARNMDARPELRVRMFVNVGRDWKDTTTESAALVRVFVERFVRDLWPGERLPELFHDPRALLTRDETSERACMHAKCIVVDGAEVLITSANFTQAAQARNIEAGLLLGDEATARRVIAQFEGLLDAGRLVALSA</sequence>
<dbReference type="OrthoDB" id="5520578at2"/>
<evidence type="ECO:0000313" key="3">
    <source>
        <dbReference type="Proteomes" id="UP000237968"/>
    </source>
</evidence>
<dbReference type="Pfam" id="PF13091">
    <property type="entry name" value="PLDc_2"/>
    <property type="match status" value="1"/>
</dbReference>
<dbReference type="PROSITE" id="PS50035">
    <property type="entry name" value="PLD"/>
    <property type="match status" value="1"/>
</dbReference>
<protein>
    <recommendedName>
        <fullName evidence="1">PLD phosphodiesterase domain-containing protein</fullName>
    </recommendedName>
</protein>
<dbReference type="EMBL" id="PVNK01000081">
    <property type="protein sequence ID" value="PRQ03491.1"/>
    <property type="molecule type" value="Genomic_DNA"/>
</dbReference>
<keyword evidence="3" id="KW-1185">Reference proteome</keyword>
<evidence type="ECO:0000259" key="1">
    <source>
        <dbReference type="PROSITE" id="PS50035"/>
    </source>
</evidence>
<reference evidence="2 3" key="1">
    <citation type="submission" date="2018-03" db="EMBL/GenBank/DDBJ databases">
        <title>Draft Genome Sequences of the Obligatory Marine Myxobacteria Enhygromyxa salina SWB005.</title>
        <authorList>
            <person name="Poehlein A."/>
            <person name="Moghaddam J.A."/>
            <person name="Harms H."/>
            <person name="Alanjari M."/>
            <person name="Koenig G.M."/>
            <person name="Daniel R."/>
            <person name="Schaeberle T.F."/>
        </authorList>
    </citation>
    <scope>NUCLEOTIDE SEQUENCE [LARGE SCALE GENOMIC DNA]</scope>
    <source>
        <strain evidence="2 3">SWB005</strain>
    </source>
</reference>
<accession>A0A2S9YEP6</accession>
<dbReference type="Gene3D" id="3.30.870.10">
    <property type="entry name" value="Endonuclease Chain A"/>
    <property type="match status" value="1"/>
</dbReference>
<dbReference type="InterPro" id="IPR047955">
    <property type="entry name" value="DrmC-like"/>
</dbReference>
<proteinExistence type="predicted"/>
<evidence type="ECO:0000313" key="2">
    <source>
        <dbReference type="EMBL" id="PRQ03491.1"/>
    </source>
</evidence>
<dbReference type="SUPFAM" id="SSF56024">
    <property type="entry name" value="Phospholipase D/nuclease"/>
    <property type="match status" value="1"/>
</dbReference>